<keyword evidence="3" id="KW-1185">Reference proteome</keyword>
<accession>A0A0B2ADK4</accession>
<dbReference type="Gene3D" id="3.20.20.30">
    <property type="entry name" value="Luciferase-like domain"/>
    <property type="match status" value="1"/>
</dbReference>
<evidence type="ECO:0000313" key="2">
    <source>
        <dbReference type="EMBL" id="KHK99887.1"/>
    </source>
</evidence>
<dbReference type="GO" id="GO:0016705">
    <property type="term" value="F:oxidoreductase activity, acting on paired donors, with incorporation or reduction of molecular oxygen"/>
    <property type="evidence" value="ECO:0007669"/>
    <property type="project" value="InterPro"/>
</dbReference>
<evidence type="ECO:0000313" key="3">
    <source>
        <dbReference type="Proteomes" id="UP000031030"/>
    </source>
</evidence>
<dbReference type="EMBL" id="JTDK01000001">
    <property type="protein sequence ID" value="KHK99887.1"/>
    <property type="molecule type" value="Genomic_DNA"/>
</dbReference>
<dbReference type="SUPFAM" id="SSF51679">
    <property type="entry name" value="Bacterial luciferase-like"/>
    <property type="match status" value="1"/>
</dbReference>
<organism evidence="2 3">
    <name type="scientific">Microbacterium mangrovi</name>
    <dbReference type="NCBI Taxonomy" id="1348253"/>
    <lineage>
        <taxon>Bacteria</taxon>
        <taxon>Bacillati</taxon>
        <taxon>Actinomycetota</taxon>
        <taxon>Actinomycetes</taxon>
        <taxon>Micrococcales</taxon>
        <taxon>Microbacteriaceae</taxon>
        <taxon>Microbacterium</taxon>
    </lineage>
</organism>
<dbReference type="STRING" id="1348253.LK09_00690"/>
<dbReference type="InterPro" id="IPR050766">
    <property type="entry name" value="Bact_Lucif_Oxidored"/>
</dbReference>
<reference evidence="2 3" key="1">
    <citation type="submission" date="2014-11" db="EMBL/GenBank/DDBJ databases">
        <title>Genome sequence of Microbacterium mangrovi MUSC 115(T).</title>
        <authorList>
            <person name="Lee L.-H."/>
        </authorList>
    </citation>
    <scope>NUCLEOTIDE SEQUENCE [LARGE SCALE GENOMIC DNA]</scope>
    <source>
        <strain evidence="2 3">MUSC 115</strain>
    </source>
</reference>
<dbReference type="Pfam" id="PF00296">
    <property type="entry name" value="Bac_luciferase"/>
    <property type="match status" value="1"/>
</dbReference>
<dbReference type="PANTHER" id="PTHR30137:SF15">
    <property type="entry name" value="BLL6902 PROTEIN"/>
    <property type="match status" value="1"/>
</dbReference>
<sequence length="342" mass="37010">MTAVVPEAGFILAGNYAESDPAAGLESVLRLIVLGEELGYQVAGIRQRHLERGVSSALPFLAAASQRTSDIRLETDVVPLGYETPFRLAEDFATVDALSGGRVNVGVSTSSPHNELLRELARPDAPADTDGYALVERFLEALAGRDLAAEPLPTPYGPQIPRIQPHVPGLRDRVQLGGGSERSVRWAANHGLGLLLGNITTGDGSLSFEAAQRAQIDDYDAHFTGRSASVGVERVIVPLDGATRSQRDHYRAYAAAREERTRQPARHGDRSIIFQRDLVGSSDEIIERLRADPTFDGRTRLRVSLPYGFTDDEYAQILTAIRSHVLPELGWIARTGTVSAAA</sequence>
<proteinExistence type="predicted"/>
<dbReference type="InterPro" id="IPR036661">
    <property type="entry name" value="Luciferase-like_sf"/>
</dbReference>
<dbReference type="InterPro" id="IPR011251">
    <property type="entry name" value="Luciferase-like_dom"/>
</dbReference>
<comment type="caution">
    <text evidence="2">The sequence shown here is derived from an EMBL/GenBank/DDBJ whole genome shotgun (WGS) entry which is preliminary data.</text>
</comment>
<dbReference type="PANTHER" id="PTHR30137">
    <property type="entry name" value="LUCIFERASE-LIKE MONOOXYGENASE"/>
    <property type="match status" value="1"/>
</dbReference>
<feature type="domain" description="Luciferase-like" evidence="1">
    <location>
        <begin position="10"/>
        <end position="290"/>
    </location>
</feature>
<dbReference type="OrthoDB" id="7903015at2"/>
<evidence type="ECO:0000259" key="1">
    <source>
        <dbReference type="Pfam" id="PF00296"/>
    </source>
</evidence>
<name>A0A0B2ADK4_9MICO</name>
<dbReference type="RefSeq" id="WP_039394282.1">
    <property type="nucleotide sequence ID" value="NZ_JTDK01000001.1"/>
</dbReference>
<gene>
    <name evidence="2" type="ORF">LK09_00690</name>
</gene>
<dbReference type="Proteomes" id="UP000031030">
    <property type="component" value="Unassembled WGS sequence"/>
</dbReference>
<protein>
    <recommendedName>
        <fullName evidence="1">Luciferase-like domain-containing protein</fullName>
    </recommendedName>
</protein>
<dbReference type="GO" id="GO:0005829">
    <property type="term" value="C:cytosol"/>
    <property type="evidence" value="ECO:0007669"/>
    <property type="project" value="TreeGrafter"/>
</dbReference>
<dbReference type="AlphaFoldDB" id="A0A0B2ADK4"/>